<dbReference type="EMBL" id="CP001028">
    <property type="protein sequence ID" value="ACB69052.1"/>
    <property type="molecule type" value="Genomic_DNA"/>
</dbReference>
<feature type="signal peptide" evidence="2">
    <location>
        <begin position="1"/>
        <end position="29"/>
    </location>
</feature>
<dbReference type="Pfam" id="PF00419">
    <property type="entry name" value="Fimbrial"/>
    <property type="match status" value="1"/>
</dbReference>
<sequence>MISKKVTLLSAAVGAAFVGVFSLSAPAHAADGTITFNGKVTAATCTVQAGKGDLTVQMPTVSVSAFKADGDVAGSKPFTISFSGCTGDASTVKVGFESGANVDPVTGRLKLNGADAAKNLQLGLYNGDSSKITIGDSATVKGVSLASGSGTVLYMAKYVQTGATAVKAGNANTSVTYSLIYE</sequence>
<dbReference type="GO" id="GO:0043709">
    <property type="term" value="P:cell adhesion involved in single-species biofilm formation"/>
    <property type="evidence" value="ECO:0007669"/>
    <property type="project" value="TreeGrafter"/>
</dbReference>
<keyword evidence="1 2" id="KW-0732">Signal</keyword>
<evidence type="ECO:0000313" key="4">
    <source>
        <dbReference type="EMBL" id="ACB69052.1"/>
    </source>
</evidence>
<organism evidence="4 5">
    <name type="scientific">Burkholderia ambifaria (strain MC40-6)</name>
    <dbReference type="NCBI Taxonomy" id="398577"/>
    <lineage>
        <taxon>Bacteria</taxon>
        <taxon>Pseudomonadati</taxon>
        <taxon>Pseudomonadota</taxon>
        <taxon>Betaproteobacteria</taxon>
        <taxon>Burkholderiales</taxon>
        <taxon>Burkholderiaceae</taxon>
        <taxon>Burkholderia</taxon>
        <taxon>Burkholderia cepacia complex</taxon>
    </lineage>
</organism>
<dbReference type="RefSeq" id="WP_012367286.1">
    <property type="nucleotide sequence ID" value="NC_010553.1"/>
</dbReference>
<evidence type="ECO:0000259" key="3">
    <source>
        <dbReference type="Pfam" id="PF00419"/>
    </source>
</evidence>
<dbReference type="AlphaFoldDB" id="B1Z6H5"/>
<evidence type="ECO:0000313" key="5">
    <source>
        <dbReference type="Proteomes" id="UP000001680"/>
    </source>
</evidence>
<dbReference type="InterPro" id="IPR000259">
    <property type="entry name" value="Adhesion_dom_fimbrial"/>
</dbReference>
<gene>
    <name evidence="4" type="ordered locus">BamMC406_6636</name>
</gene>
<geneLocation type="plasmid" evidence="4 5">
    <name>pBMC401</name>
</geneLocation>
<dbReference type="PANTHER" id="PTHR33420:SF3">
    <property type="entry name" value="FIMBRIAL SUBUNIT ELFA"/>
    <property type="match status" value="1"/>
</dbReference>
<dbReference type="InterPro" id="IPR050263">
    <property type="entry name" value="Bact_Fimbrial_Adh_Pro"/>
</dbReference>
<accession>B1Z6H5</accession>
<reference evidence="5" key="1">
    <citation type="submission" date="2008-04" db="EMBL/GenBank/DDBJ databases">
        <title>Complete sequence of plasmid 1 of Burkholderia ambifaria MC40-6.</title>
        <authorList>
            <person name="Copeland A."/>
            <person name="Lucas S."/>
            <person name="Lapidus A."/>
            <person name="Glavina del Rio T."/>
            <person name="Dalin E."/>
            <person name="Tice H."/>
            <person name="Pitluck S."/>
            <person name="Chain P."/>
            <person name="Malfatti S."/>
            <person name="Shin M."/>
            <person name="Vergez L."/>
            <person name="Lang D."/>
            <person name="Schmutz J."/>
            <person name="Larimer F."/>
            <person name="Land M."/>
            <person name="Hauser L."/>
            <person name="Kyrpides N."/>
            <person name="Lykidis A."/>
            <person name="Ramette A."/>
            <person name="Konstantinidis K."/>
            <person name="Tiedje J."/>
            <person name="Richardson P."/>
        </authorList>
    </citation>
    <scope>NUCLEOTIDE SEQUENCE [LARGE SCALE GENOMIC DNA]</scope>
    <source>
        <strain evidence="5">MC40-6</strain>
        <plasmid evidence="5">Plasmid pBMC401</plasmid>
    </source>
</reference>
<dbReference type="HOGENOM" id="CLU_088965_2_1_4"/>
<keyword evidence="4" id="KW-0614">Plasmid</keyword>
<dbReference type="InterPro" id="IPR008966">
    <property type="entry name" value="Adhesion_dom_sf"/>
</dbReference>
<name>B1Z6H5_BURA4</name>
<dbReference type="GO" id="GO:0009289">
    <property type="term" value="C:pilus"/>
    <property type="evidence" value="ECO:0007669"/>
    <property type="project" value="InterPro"/>
</dbReference>
<feature type="chain" id="PRO_5002773795" evidence="2">
    <location>
        <begin position="30"/>
        <end position="182"/>
    </location>
</feature>
<feature type="domain" description="Fimbrial-type adhesion" evidence="3">
    <location>
        <begin position="34"/>
        <end position="181"/>
    </location>
</feature>
<dbReference type="Proteomes" id="UP000001680">
    <property type="component" value="Plasmid pBMC401"/>
</dbReference>
<evidence type="ECO:0000256" key="1">
    <source>
        <dbReference type="ARBA" id="ARBA00022729"/>
    </source>
</evidence>
<dbReference type="PANTHER" id="PTHR33420">
    <property type="entry name" value="FIMBRIAL SUBUNIT ELFA-RELATED"/>
    <property type="match status" value="1"/>
</dbReference>
<dbReference type="SUPFAM" id="SSF49401">
    <property type="entry name" value="Bacterial adhesins"/>
    <property type="match status" value="1"/>
</dbReference>
<dbReference type="OrthoDB" id="8656135at2"/>
<protein>
    <submittedName>
        <fullName evidence="4">Fimbrial protein</fullName>
    </submittedName>
</protein>
<dbReference type="Gene3D" id="2.60.40.1090">
    <property type="entry name" value="Fimbrial-type adhesion domain"/>
    <property type="match status" value="1"/>
</dbReference>
<dbReference type="InterPro" id="IPR036937">
    <property type="entry name" value="Adhesion_dom_fimbrial_sf"/>
</dbReference>
<proteinExistence type="predicted"/>
<dbReference type="KEGG" id="bac:BamMC406_6636"/>
<evidence type="ECO:0000256" key="2">
    <source>
        <dbReference type="SAM" id="SignalP"/>
    </source>
</evidence>